<evidence type="ECO:0000313" key="7">
    <source>
        <dbReference type="Proteomes" id="UP000471298"/>
    </source>
</evidence>
<dbReference type="AlphaFoldDB" id="A0A6N7EVN6"/>
<dbReference type="InParanoid" id="A0A6N7EVN6"/>
<name>A0A6N7EVN6_9GAMM</name>
<gene>
    <name evidence="6" type="ORF">GCU85_01905</name>
</gene>
<dbReference type="InterPro" id="IPR020912">
    <property type="entry name" value="UPF0295"/>
</dbReference>
<dbReference type="Proteomes" id="UP000471298">
    <property type="component" value="Unassembled WGS sequence"/>
</dbReference>
<proteinExistence type="predicted"/>
<dbReference type="EMBL" id="WHNW01000002">
    <property type="protein sequence ID" value="MPV85489.1"/>
    <property type="molecule type" value="Genomic_DNA"/>
</dbReference>
<keyword evidence="7" id="KW-1185">Reference proteome</keyword>
<evidence type="ECO:0000313" key="6">
    <source>
        <dbReference type="EMBL" id="MPV85489.1"/>
    </source>
</evidence>
<organism evidence="6 7">
    <name type="scientific">Ostreibacterium oceani</name>
    <dbReference type="NCBI Taxonomy" id="2654998"/>
    <lineage>
        <taxon>Bacteria</taxon>
        <taxon>Pseudomonadati</taxon>
        <taxon>Pseudomonadota</taxon>
        <taxon>Gammaproteobacteria</taxon>
        <taxon>Cardiobacteriales</taxon>
        <taxon>Ostreibacteriaceae</taxon>
        <taxon>Ostreibacterium</taxon>
    </lineage>
</organism>
<evidence type="ECO:0000256" key="2">
    <source>
        <dbReference type="ARBA" id="ARBA00022692"/>
    </source>
</evidence>
<dbReference type="Pfam" id="PF11023">
    <property type="entry name" value="DUF2614"/>
    <property type="match status" value="1"/>
</dbReference>
<dbReference type="RefSeq" id="WP_152808797.1">
    <property type="nucleotide sequence ID" value="NZ_WHNW01000002.1"/>
</dbReference>
<feature type="transmembrane region" description="Helical" evidence="5">
    <location>
        <begin position="17"/>
        <end position="38"/>
    </location>
</feature>
<feature type="transmembrane region" description="Helical" evidence="5">
    <location>
        <begin position="44"/>
        <end position="66"/>
    </location>
</feature>
<evidence type="ECO:0000256" key="3">
    <source>
        <dbReference type="ARBA" id="ARBA00022989"/>
    </source>
</evidence>
<comment type="caution">
    <text evidence="6">The sequence shown here is derived from an EMBL/GenBank/DDBJ whole genome shotgun (WGS) entry which is preliminary data.</text>
</comment>
<keyword evidence="2 5" id="KW-0812">Transmembrane</keyword>
<evidence type="ECO:0000256" key="4">
    <source>
        <dbReference type="ARBA" id="ARBA00023136"/>
    </source>
</evidence>
<sequence>MTDSNQTEMTVDMARPLAVICVVLMLGFAVFFMTHFFSALSQSMAVPLVLLVMAVIVLLLFIPMLLTLNKFMAKILCPHCGKPFFATVRAMFLRPSDCAHCHQPHAKND</sequence>
<evidence type="ECO:0000256" key="5">
    <source>
        <dbReference type="SAM" id="Phobius"/>
    </source>
</evidence>
<protein>
    <submittedName>
        <fullName evidence="6">Uncharacterized protein</fullName>
    </submittedName>
</protein>
<evidence type="ECO:0000256" key="1">
    <source>
        <dbReference type="ARBA" id="ARBA00022475"/>
    </source>
</evidence>
<keyword evidence="1" id="KW-1003">Cell membrane</keyword>
<keyword evidence="3 5" id="KW-1133">Transmembrane helix</keyword>
<keyword evidence="4 5" id="KW-0472">Membrane</keyword>
<reference evidence="6 7" key="1">
    <citation type="submission" date="2019-10" db="EMBL/GenBank/DDBJ databases">
        <title>Cardiobacteriales fam. a chemoheterotrophic member of the order Cardiobacteriales, and proposal of Cardiobacteriales fam. nov.</title>
        <authorList>
            <person name="Wang C."/>
        </authorList>
    </citation>
    <scope>NUCLEOTIDE SEQUENCE [LARGE SCALE GENOMIC DNA]</scope>
    <source>
        <strain evidence="6 7">ML27</strain>
    </source>
</reference>
<accession>A0A6N7EVN6</accession>